<keyword evidence="2" id="KW-0472">Membrane</keyword>
<sequence length="374" mass="40478">MMESSSNFGAITELNLSSYQPYTLADRINSAVPGLKTSAAFLTFLRANLVLAHSSPPSTPALGPYPSHSLPTALFLSTLSAYPSPTKEEPPSPAEDDDIPPPSLEMLTSDADKATALRLIADSIVQQRHKAVVHLATHPLPLAVLLTVLAGIYRYYSYHVFIRGGTAQDDDFGAAFFLLATLGACAAYVGVIRSLTSGYLRAAEGLMAGDFLLRNSGRGSGGGYEDLVLATRLGNEIIGALVLRLERPSLLSSDSSSSSGSGTSNGGRHKRGHSRQNSLRSIRSSGKGLIRAWTTRLGYRGRGLGKDMLREAVRVTRERCGRDAEVGFAREHANSVKVLPEVFNRPFRRGEMRAARGLEKVVRELEAARERRRR</sequence>
<feature type="region of interest" description="Disordered" evidence="1">
    <location>
        <begin position="83"/>
        <end position="102"/>
    </location>
</feature>
<comment type="caution">
    <text evidence="3">The sequence shown here is derived from an EMBL/GenBank/DDBJ whole genome shotgun (WGS) entry which is preliminary data.</text>
</comment>
<gene>
    <name evidence="3" type="ORF">VTJ49DRAFT_7348</name>
</gene>
<dbReference type="EMBL" id="JAZGSY010000084">
    <property type="protein sequence ID" value="KAL1841179.1"/>
    <property type="molecule type" value="Genomic_DNA"/>
</dbReference>
<name>A0ABR3VH29_HUMIN</name>
<keyword evidence="4" id="KW-1185">Reference proteome</keyword>
<feature type="transmembrane region" description="Helical" evidence="2">
    <location>
        <begin position="131"/>
        <end position="152"/>
    </location>
</feature>
<dbReference type="Proteomes" id="UP001583172">
    <property type="component" value="Unassembled WGS sequence"/>
</dbReference>
<proteinExistence type="predicted"/>
<evidence type="ECO:0000256" key="2">
    <source>
        <dbReference type="SAM" id="Phobius"/>
    </source>
</evidence>
<evidence type="ECO:0008006" key="5">
    <source>
        <dbReference type="Google" id="ProtNLM"/>
    </source>
</evidence>
<reference evidence="3 4" key="1">
    <citation type="journal article" date="2024" name="Commun. Biol.">
        <title>Comparative genomic analysis of thermophilic fungi reveals convergent evolutionary adaptations and gene losses.</title>
        <authorList>
            <person name="Steindorff A.S."/>
            <person name="Aguilar-Pontes M.V."/>
            <person name="Robinson A.J."/>
            <person name="Andreopoulos B."/>
            <person name="LaButti K."/>
            <person name="Kuo A."/>
            <person name="Mondo S."/>
            <person name="Riley R."/>
            <person name="Otillar R."/>
            <person name="Haridas S."/>
            <person name="Lipzen A."/>
            <person name="Grimwood J."/>
            <person name="Schmutz J."/>
            <person name="Clum A."/>
            <person name="Reid I.D."/>
            <person name="Moisan M.C."/>
            <person name="Butler G."/>
            <person name="Nguyen T.T.M."/>
            <person name="Dewar K."/>
            <person name="Conant G."/>
            <person name="Drula E."/>
            <person name="Henrissat B."/>
            <person name="Hansel C."/>
            <person name="Singer S."/>
            <person name="Hutchinson M.I."/>
            <person name="de Vries R.P."/>
            <person name="Natvig D.O."/>
            <person name="Powell A.J."/>
            <person name="Tsang A."/>
            <person name="Grigoriev I.V."/>
        </authorList>
    </citation>
    <scope>NUCLEOTIDE SEQUENCE [LARGE SCALE GENOMIC DNA]</scope>
    <source>
        <strain evidence="3 4">CBS 620.91</strain>
    </source>
</reference>
<evidence type="ECO:0000313" key="3">
    <source>
        <dbReference type="EMBL" id="KAL1841179.1"/>
    </source>
</evidence>
<evidence type="ECO:0000256" key="1">
    <source>
        <dbReference type="SAM" id="MobiDB-lite"/>
    </source>
</evidence>
<accession>A0ABR3VH29</accession>
<feature type="region of interest" description="Disordered" evidence="1">
    <location>
        <begin position="251"/>
        <end position="283"/>
    </location>
</feature>
<keyword evidence="2" id="KW-1133">Transmembrane helix</keyword>
<protein>
    <recommendedName>
        <fullName evidence="5">N-acetyltransferase domain-containing protein</fullName>
    </recommendedName>
</protein>
<organism evidence="3 4">
    <name type="scientific">Humicola insolens</name>
    <name type="common">Soft-rot fungus</name>
    <dbReference type="NCBI Taxonomy" id="85995"/>
    <lineage>
        <taxon>Eukaryota</taxon>
        <taxon>Fungi</taxon>
        <taxon>Dikarya</taxon>
        <taxon>Ascomycota</taxon>
        <taxon>Pezizomycotina</taxon>
        <taxon>Sordariomycetes</taxon>
        <taxon>Sordariomycetidae</taxon>
        <taxon>Sordariales</taxon>
        <taxon>Chaetomiaceae</taxon>
        <taxon>Mycothermus</taxon>
    </lineage>
</organism>
<feature type="compositionally biased region" description="Low complexity" evidence="1">
    <location>
        <begin position="251"/>
        <end position="262"/>
    </location>
</feature>
<feature type="transmembrane region" description="Helical" evidence="2">
    <location>
        <begin position="172"/>
        <end position="191"/>
    </location>
</feature>
<evidence type="ECO:0000313" key="4">
    <source>
        <dbReference type="Proteomes" id="UP001583172"/>
    </source>
</evidence>
<keyword evidence="2" id="KW-0812">Transmembrane</keyword>